<keyword evidence="3 4" id="KW-0648">Protein biosynthesis</keyword>
<dbReference type="PANTHER" id="PTHR13242">
    <property type="entry name" value="EUKARYOTIC TRANSLATION INITIATION FACTOR 3"/>
    <property type="match status" value="1"/>
</dbReference>
<keyword evidence="2 4" id="KW-0396">Initiation factor</keyword>
<dbReference type="HAMAP" id="MF_03011">
    <property type="entry name" value="eIF3l"/>
    <property type="match status" value="1"/>
</dbReference>
<comment type="subunit">
    <text evidence="4">Component of the eukaryotic translation initiation factor 3 (eIF-3) complex.</text>
</comment>
<protein>
    <recommendedName>
        <fullName evidence="4">Eukaryotic translation initiation factor 3 subunit L</fullName>
        <shortName evidence="4">eIF3l</shortName>
    </recommendedName>
</protein>
<dbReference type="Pfam" id="PF10255">
    <property type="entry name" value="Paf67"/>
    <property type="match status" value="1"/>
</dbReference>
<organism evidence="7 8">
    <name type="scientific">Phanerochaete sordida</name>
    <dbReference type="NCBI Taxonomy" id="48140"/>
    <lineage>
        <taxon>Eukaryota</taxon>
        <taxon>Fungi</taxon>
        <taxon>Dikarya</taxon>
        <taxon>Basidiomycota</taxon>
        <taxon>Agaricomycotina</taxon>
        <taxon>Agaricomycetes</taxon>
        <taxon>Polyporales</taxon>
        <taxon>Phanerochaetaceae</taxon>
        <taxon>Phanerochaete</taxon>
    </lineage>
</organism>
<comment type="similarity">
    <text evidence="4">Belongs to the eIF-3 subunit L family.</text>
</comment>
<keyword evidence="1 4" id="KW-0963">Cytoplasm</keyword>
<dbReference type="GO" id="GO:0016282">
    <property type="term" value="C:eukaryotic 43S preinitiation complex"/>
    <property type="evidence" value="ECO:0007669"/>
    <property type="project" value="UniProtKB-UniRule"/>
</dbReference>
<dbReference type="InterPro" id="IPR019382">
    <property type="entry name" value="eIF3l"/>
</dbReference>
<dbReference type="InterPro" id="IPR000717">
    <property type="entry name" value="PCI_dom"/>
</dbReference>
<name>A0A9P3LK71_9APHY</name>
<accession>A0A9P3LK71</accession>
<evidence type="ECO:0000256" key="3">
    <source>
        <dbReference type="ARBA" id="ARBA00022917"/>
    </source>
</evidence>
<sequence>MAQQRTAIWEADLDEDFHDVDLNLAIGNYGQNGLYNDEQPRIDEATILAVQQQVAQQAALAQVPDAVKRFIVHFHQAVLDNNLPEITVAYESGWNRLTEKFYAKTEWPEAEVIAPLVNDDQIFLILYRELYYRHVYSRLQPDIDDRFHSYENSCELFNYLLNSDGPVPLELPEQWLWDIIDEFIYQFQAFCVWRSKVKSKTEDELMLLADASQVWSSYSVLNVLYSLIQKSKTNEHILALQEGKSQEEIAEIVGDYGVRPLYRMLGYFSIIGLLRVHSLLGDFTLALKVMENVELNQKSPFTRVTACHVTTYYYVGFCYIMLRRYPDAIRTFVSILNFILRMRQYHTRSYQYDQINKTADRMYALFAICTALSPTRVDDNISNIVKERYGEQFAKMSRGDEGIPAFEELFLYACPKFISANPPPYEDAELLQAHIEDPPMEPAQRHLSLFLSDVRAQAPVPTLRSFLKLYTSLDATKLSNFLDADEEEMVQQLMVMKQASRSISRVDGQKGLLSGDMIKTSDLDFVIDENMVHIAESTVGRRYAGWFIRNTEHAQRVLDTLKNSPLPIPPRPAKPAQAAKTDAAAPAAGTPKPAGQKVAWGGVKVA</sequence>
<evidence type="ECO:0000256" key="4">
    <source>
        <dbReference type="HAMAP-Rule" id="MF_03011"/>
    </source>
</evidence>
<feature type="domain" description="PCI" evidence="6">
    <location>
        <begin position="331"/>
        <end position="541"/>
    </location>
</feature>
<dbReference type="AlphaFoldDB" id="A0A9P3LK71"/>
<dbReference type="GO" id="GO:0003743">
    <property type="term" value="F:translation initiation factor activity"/>
    <property type="evidence" value="ECO:0007669"/>
    <property type="project" value="UniProtKB-UniRule"/>
</dbReference>
<comment type="function">
    <text evidence="4">Component of the eukaryotic translation initiation factor 3 (eIF-3) complex, which is involved in protein synthesis of a specialized repertoire of mRNAs and, together with other initiation factors, stimulates binding of mRNA and methionyl-tRNAi to the 40S ribosome. The eIF-3 complex specifically targets and initiates translation of a subset of mRNAs involved in cell proliferation.</text>
</comment>
<proteinExistence type="inferred from homology"/>
<dbReference type="PROSITE" id="PS50250">
    <property type="entry name" value="PCI"/>
    <property type="match status" value="1"/>
</dbReference>
<feature type="region of interest" description="Disordered" evidence="5">
    <location>
        <begin position="564"/>
        <end position="606"/>
    </location>
</feature>
<gene>
    <name evidence="7" type="ORF">PsYK624_144400</name>
</gene>
<evidence type="ECO:0000256" key="5">
    <source>
        <dbReference type="SAM" id="MobiDB-lite"/>
    </source>
</evidence>
<evidence type="ECO:0000313" key="8">
    <source>
        <dbReference type="Proteomes" id="UP000703269"/>
    </source>
</evidence>
<dbReference type="GO" id="GO:0033290">
    <property type="term" value="C:eukaryotic 48S preinitiation complex"/>
    <property type="evidence" value="ECO:0007669"/>
    <property type="project" value="UniProtKB-UniRule"/>
</dbReference>
<dbReference type="OrthoDB" id="15082at2759"/>
<reference evidence="7 8" key="1">
    <citation type="submission" date="2021-08" db="EMBL/GenBank/DDBJ databases">
        <title>Draft Genome Sequence of Phanerochaete sordida strain YK-624.</title>
        <authorList>
            <person name="Mori T."/>
            <person name="Dohra H."/>
            <person name="Suzuki T."/>
            <person name="Kawagishi H."/>
            <person name="Hirai H."/>
        </authorList>
    </citation>
    <scope>NUCLEOTIDE SEQUENCE [LARGE SCALE GENOMIC DNA]</scope>
    <source>
        <strain evidence="7 8">YK-624</strain>
    </source>
</reference>
<feature type="compositionally biased region" description="Low complexity" evidence="5">
    <location>
        <begin position="574"/>
        <end position="597"/>
    </location>
</feature>
<dbReference type="GO" id="GO:0001732">
    <property type="term" value="P:formation of cytoplasmic translation initiation complex"/>
    <property type="evidence" value="ECO:0007669"/>
    <property type="project" value="UniProtKB-UniRule"/>
</dbReference>
<comment type="subcellular location">
    <subcellularLocation>
        <location evidence="4">Cytoplasm</location>
    </subcellularLocation>
</comment>
<keyword evidence="8" id="KW-1185">Reference proteome</keyword>
<evidence type="ECO:0000259" key="6">
    <source>
        <dbReference type="PROSITE" id="PS50250"/>
    </source>
</evidence>
<dbReference type="Proteomes" id="UP000703269">
    <property type="component" value="Unassembled WGS sequence"/>
</dbReference>
<dbReference type="PANTHER" id="PTHR13242:SF0">
    <property type="entry name" value="EUKARYOTIC TRANSLATION INITIATION FACTOR 3 SUBUNIT L"/>
    <property type="match status" value="1"/>
</dbReference>
<comment type="caution">
    <text evidence="7">The sequence shown here is derived from an EMBL/GenBank/DDBJ whole genome shotgun (WGS) entry which is preliminary data.</text>
</comment>
<evidence type="ECO:0000313" key="7">
    <source>
        <dbReference type="EMBL" id="GJE98216.1"/>
    </source>
</evidence>
<dbReference type="EMBL" id="BPQB01000084">
    <property type="protein sequence ID" value="GJE98216.1"/>
    <property type="molecule type" value="Genomic_DNA"/>
</dbReference>
<evidence type="ECO:0000256" key="2">
    <source>
        <dbReference type="ARBA" id="ARBA00022540"/>
    </source>
</evidence>
<evidence type="ECO:0000256" key="1">
    <source>
        <dbReference type="ARBA" id="ARBA00022490"/>
    </source>
</evidence>
<dbReference type="GO" id="GO:0005852">
    <property type="term" value="C:eukaryotic translation initiation factor 3 complex"/>
    <property type="evidence" value="ECO:0007669"/>
    <property type="project" value="UniProtKB-UniRule"/>
</dbReference>